<evidence type="ECO:0000313" key="3">
    <source>
        <dbReference type="Proteomes" id="UP000295184"/>
    </source>
</evidence>
<sequence length="251" mass="27760">MKKIQKGVAALLLLTMLCGLAACGAAAAAQAVPDKLSSTSEVASSDAGQTYVEQHELPQKQVSYQEYETFGLKYDESKNELYFDGELVRYFYDGVDVADGVQSVYCEFLNENGTVDIHTTRETIKNADGSVNPFGRLTGIERYSQEEFDNRDLSSFYDAPGGSVYVSGFYDPTAESFADRFDKYKEFGIEYVESENASGTGNIYYNGKLVKYFLDLSPSGDVFTFQSTDGGSINVQTIYENDKIVGVKEME</sequence>
<dbReference type="AlphaFoldDB" id="A0A4R1QSZ5"/>
<evidence type="ECO:0000256" key="1">
    <source>
        <dbReference type="SAM" id="SignalP"/>
    </source>
</evidence>
<evidence type="ECO:0000313" key="2">
    <source>
        <dbReference type="EMBL" id="TCL53974.1"/>
    </source>
</evidence>
<reference evidence="2 3" key="1">
    <citation type="submission" date="2019-03" db="EMBL/GenBank/DDBJ databases">
        <title>Genomic Encyclopedia of Type Strains, Phase IV (KMG-IV): sequencing the most valuable type-strain genomes for metagenomic binning, comparative biology and taxonomic classification.</title>
        <authorList>
            <person name="Goeker M."/>
        </authorList>
    </citation>
    <scope>NUCLEOTIDE SEQUENCE [LARGE SCALE GENOMIC DNA]</scope>
    <source>
        <strain evidence="2 3">DSM 100451</strain>
    </source>
</reference>
<dbReference type="OrthoDB" id="9775141at2"/>
<protein>
    <recommendedName>
        <fullName evidence="4">MORN repeat protein</fullName>
    </recommendedName>
</protein>
<feature type="chain" id="PRO_5038503427" description="MORN repeat protein" evidence="1">
    <location>
        <begin position="22"/>
        <end position="251"/>
    </location>
</feature>
<dbReference type="PROSITE" id="PS51257">
    <property type="entry name" value="PROKAR_LIPOPROTEIN"/>
    <property type="match status" value="1"/>
</dbReference>
<keyword evidence="1" id="KW-0732">Signal</keyword>
<proteinExistence type="predicted"/>
<name>A0A4R1QSZ5_9FIRM</name>
<accession>A0A4R1QSZ5</accession>
<comment type="caution">
    <text evidence="2">The sequence shown here is derived from an EMBL/GenBank/DDBJ whole genome shotgun (WGS) entry which is preliminary data.</text>
</comment>
<gene>
    <name evidence="2" type="ORF">EDD77_12548</name>
</gene>
<dbReference type="RefSeq" id="WP_058966438.1">
    <property type="nucleotide sequence ID" value="NZ_CABKVM010000019.1"/>
</dbReference>
<evidence type="ECO:0008006" key="4">
    <source>
        <dbReference type="Google" id="ProtNLM"/>
    </source>
</evidence>
<organism evidence="2 3">
    <name type="scientific">Allofournierella massiliensis</name>
    <dbReference type="NCBI Taxonomy" id="1650663"/>
    <lineage>
        <taxon>Bacteria</taxon>
        <taxon>Bacillati</taxon>
        <taxon>Bacillota</taxon>
        <taxon>Clostridia</taxon>
        <taxon>Eubacteriales</taxon>
        <taxon>Oscillospiraceae</taxon>
        <taxon>Allofournierella</taxon>
    </lineage>
</organism>
<dbReference type="Proteomes" id="UP000295184">
    <property type="component" value="Unassembled WGS sequence"/>
</dbReference>
<dbReference type="STRING" id="1650663.GCA_001486665_03072"/>
<feature type="signal peptide" evidence="1">
    <location>
        <begin position="1"/>
        <end position="21"/>
    </location>
</feature>
<dbReference type="EMBL" id="SLUM01000025">
    <property type="protein sequence ID" value="TCL53974.1"/>
    <property type="molecule type" value="Genomic_DNA"/>
</dbReference>